<name>F4RHK2_MELLP</name>
<dbReference type="Proteomes" id="UP000001072">
    <property type="component" value="Unassembled WGS sequence"/>
</dbReference>
<evidence type="ECO:0000313" key="2">
    <source>
        <dbReference type="EMBL" id="EGG08253.1"/>
    </source>
</evidence>
<keyword evidence="3" id="KW-1185">Reference proteome</keyword>
<organism evidence="3">
    <name type="scientific">Melampsora larici-populina (strain 98AG31 / pathotype 3-4-7)</name>
    <name type="common">Poplar leaf rust fungus</name>
    <dbReference type="NCBI Taxonomy" id="747676"/>
    <lineage>
        <taxon>Eukaryota</taxon>
        <taxon>Fungi</taxon>
        <taxon>Dikarya</taxon>
        <taxon>Basidiomycota</taxon>
        <taxon>Pucciniomycotina</taxon>
        <taxon>Pucciniomycetes</taxon>
        <taxon>Pucciniales</taxon>
        <taxon>Melampsoraceae</taxon>
        <taxon>Melampsora</taxon>
    </lineage>
</organism>
<evidence type="ECO:0000256" key="1">
    <source>
        <dbReference type="SAM" id="MobiDB-lite"/>
    </source>
</evidence>
<dbReference type="KEGG" id="mlr:MELLADRAFT_105272"/>
<dbReference type="EMBL" id="GL883101">
    <property type="protein sequence ID" value="EGG08253.1"/>
    <property type="molecule type" value="Genomic_DNA"/>
</dbReference>
<dbReference type="HOGENOM" id="CLU_052203_1_0_1"/>
<reference evidence="3" key="1">
    <citation type="journal article" date="2011" name="Proc. Natl. Acad. Sci. U.S.A.">
        <title>Obligate biotrophy features unraveled by the genomic analysis of rust fungi.</title>
        <authorList>
            <person name="Duplessis S."/>
            <person name="Cuomo C.A."/>
            <person name="Lin Y.-C."/>
            <person name="Aerts A."/>
            <person name="Tisserant E."/>
            <person name="Veneault-Fourrey C."/>
            <person name="Joly D.L."/>
            <person name="Hacquard S."/>
            <person name="Amselem J."/>
            <person name="Cantarel B.L."/>
            <person name="Chiu R."/>
            <person name="Coutinho P.M."/>
            <person name="Feau N."/>
            <person name="Field M."/>
            <person name="Frey P."/>
            <person name="Gelhaye E."/>
            <person name="Goldberg J."/>
            <person name="Grabherr M.G."/>
            <person name="Kodira C.D."/>
            <person name="Kohler A."/>
            <person name="Kuees U."/>
            <person name="Lindquist E.A."/>
            <person name="Lucas S.M."/>
            <person name="Mago R."/>
            <person name="Mauceli E."/>
            <person name="Morin E."/>
            <person name="Murat C."/>
            <person name="Pangilinan J.L."/>
            <person name="Park R."/>
            <person name="Pearson M."/>
            <person name="Quesneville H."/>
            <person name="Rouhier N."/>
            <person name="Sakthikumar S."/>
            <person name="Salamov A.A."/>
            <person name="Schmutz J."/>
            <person name="Selles B."/>
            <person name="Shapiro H."/>
            <person name="Tanguay P."/>
            <person name="Tuskan G.A."/>
            <person name="Henrissat B."/>
            <person name="Van de Peer Y."/>
            <person name="Rouze P."/>
            <person name="Ellis J.G."/>
            <person name="Dodds P.N."/>
            <person name="Schein J.E."/>
            <person name="Zhong S."/>
            <person name="Hamelin R.C."/>
            <person name="Grigoriev I.V."/>
            <person name="Szabo L.J."/>
            <person name="Martin F."/>
        </authorList>
    </citation>
    <scope>NUCLEOTIDE SEQUENCE [LARGE SCALE GENOMIC DNA]</scope>
    <source>
        <strain evidence="3">98AG31 / pathotype 3-4-7</strain>
    </source>
</reference>
<evidence type="ECO:0000313" key="3">
    <source>
        <dbReference type="Proteomes" id="UP000001072"/>
    </source>
</evidence>
<sequence>MSDTSPSTQHSIYASGNFEIENKVSPITIAGSGPEYITYAVSIGCRGADRDARLLYEIRATGLAANEHKLYKDHTYFLRGPFFPTNLPQTESDQFIFEGADATLIASLDNYEGESVDSVGISGLGIVINIEHITEKCCQYLKKTGQEDDLQTTVVTMQHSEFNPIPVTDSLFQSQKTHMSKVEYLIRPTPNLARIATYLKTGRECAIHGYIKDFNVETSSYVVVANKLYMTSGYQDLTAPTKAKTVGNGIPSKKPVKFVSRAVSSPFVSPIPTSGFSRAVVSGSGEGSELQVESGSGSSPALSLPSTSSSVPKGPKTTGQPPKKRALAPPKAKAKKSVTIAKSR</sequence>
<dbReference type="VEuPathDB" id="FungiDB:MELLADRAFT_105272"/>
<protein>
    <submittedName>
        <fullName evidence="2">Uncharacterized protein</fullName>
    </submittedName>
</protein>
<feature type="compositionally biased region" description="Basic residues" evidence="1">
    <location>
        <begin position="322"/>
        <end position="336"/>
    </location>
</feature>
<dbReference type="InParanoid" id="F4RHK2"/>
<proteinExistence type="predicted"/>
<feature type="compositionally biased region" description="Low complexity" evidence="1">
    <location>
        <begin position="294"/>
        <end position="321"/>
    </location>
</feature>
<gene>
    <name evidence="2" type="ORF">MELLADRAFT_105272</name>
</gene>
<accession>F4RHK2</accession>
<dbReference type="AlphaFoldDB" id="F4RHK2"/>
<dbReference type="RefSeq" id="XP_007408451.1">
    <property type="nucleotide sequence ID" value="XM_007408389.1"/>
</dbReference>
<feature type="region of interest" description="Disordered" evidence="1">
    <location>
        <begin position="280"/>
        <end position="344"/>
    </location>
</feature>
<dbReference type="GeneID" id="18922550"/>